<feature type="region of interest" description="Disordered" evidence="4">
    <location>
        <begin position="534"/>
        <end position="561"/>
    </location>
</feature>
<comment type="similarity">
    <text evidence="2">Belongs to the VgrG protein family.</text>
</comment>
<dbReference type="Gene3D" id="2.30.110.50">
    <property type="match status" value="1"/>
</dbReference>
<dbReference type="PANTHER" id="PTHR32305">
    <property type="match status" value="1"/>
</dbReference>
<feature type="region of interest" description="Disordered" evidence="4">
    <location>
        <begin position="460"/>
        <end position="494"/>
    </location>
</feature>
<dbReference type="InterPro" id="IPR037026">
    <property type="entry name" value="Vgr_OB-fold_dom_sf"/>
</dbReference>
<comment type="caution">
    <text evidence="7">The sequence shown here is derived from an EMBL/GenBank/DDBJ whole genome shotgun (WGS) entry which is preliminary data.</text>
</comment>
<dbReference type="SUPFAM" id="SSF69255">
    <property type="entry name" value="gp5 N-terminal domain-like"/>
    <property type="match status" value="1"/>
</dbReference>
<dbReference type="Gene3D" id="4.10.220.110">
    <property type="match status" value="1"/>
</dbReference>
<dbReference type="GO" id="GO:0005576">
    <property type="term" value="C:extracellular region"/>
    <property type="evidence" value="ECO:0007669"/>
    <property type="project" value="UniProtKB-SubCell"/>
</dbReference>
<reference evidence="7 8" key="1">
    <citation type="submission" date="2014-04" db="EMBL/GenBank/DDBJ databases">
        <title>Genome assembly of Hyalangium minutum DSM 14724.</title>
        <authorList>
            <person name="Sharma G."/>
            <person name="Subramanian S."/>
        </authorList>
    </citation>
    <scope>NUCLEOTIDE SEQUENCE [LARGE SCALE GENOMIC DNA]</scope>
    <source>
        <strain evidence="7 8">DSM 14724</strain>
    </source>
</reference>
<organism evidence="7 8">
    <name type="scientific">Hyalangium minutum</name>
    <dbReference type="NCBI Taxonomy" id="394096"/>
    <lineage>
        <taxon>Bacteria</taxon>
        <taxon>Pseudomonadati</taxon>
        <taxon>Myxococcota</taxon>
        <taxon>Myxococcia</taxon>
        <taxon>Myxococcales</taxon>
        <taxon>Cystobacterineae</taxon>
        <taxon>Archangiaceae</taxon>
        <taxon>Hyalangium</taxon>
    </lineage>
</organism>
<sequence>MRPASVLTASEPEFEFAAGPFTQGELSVIEFEAREGLSTPYRVELVFTAASDMVVEAADLLGQPAALVVRQGDDIRYLHGLVSELSRWNMGGGPQRNRYRAVLEPRFHQLRHTRRSRIFQQKSIPEIIQAVLDAGKVKYTLDLQGSYSPRDYCVQYRESDFDFVSRLMEEMGIFYFFRHEQGEHELVLGDSPSVHTPILGEPALPFRDPAGMAATEECVYDMAGKLEVVPGAVALRDFDFVRPSLDMTVDSQDSKGDTALEVYDYPGKYEDPGPGQDVAKIRLEELRAPGQVAWGQCQSRRMMPGHKFELTGHAEPELNREYLLLSVMHEGYQPEVLLFEQSNGRLTGRKPYRSTFQCMPSEVPYRPPRRTSRPVIPGPQTAIVVGPSGEEIHTDEHGRVKVKFHWDREAPGDDRSSCWIRVSQAWAGPGWGALYLPRIGQEVVVDFLEGDPDRPLITGRVYNGHNPPPTDLPGKRTQSTLRSDSSPSSGGFNELRFEDAAGEEQIYLHAQKDMEIGIENDKNQSIGGNESLTVAKDRRREISGNQSLKVQGNDDSTVGGNQTVEVRSNRTTTVAGNHTETVGGAQNIEVGGTHTLSVALASAETIGLAKALNVGGAYAISVGAAMNVAVAGVKAEEVGGSKTELVGSQKTEKIAGSKTLTVGKELTETVGESRTLEVGKDMTLTVGGMLQQVTKKNHKLSAKEISLVAEDTFTIKVGSASLTFKKSGDIVIKGAKVEVTASGDVIIKGSKIADN</sequence>
<keyword evidence="3" id="KW-0964">Secreted</keyword>
<feature type="domain" description="Gp5/Type VI secretion system Vgr C-terminal trimerisation" evidence="6">
    <location>
        <begin position="479"/>
        <end position="590"/>
    </location>
</feature>
<dbReference type="InterPro" id="IPR006531">
    <property type="entry name" value="Gp5/Vgr_OB"/>
</dbReference>
<dbReference type="RefSeq" id="WP_052419847.1">
    <property type="nucleotide sequence ID" value="NZ_JMCB01000003.1"/>
</dbReference>
<dbReference type="Gene3D" id="2.40.50.230">
    <property type="entry name" value="Gp5 N-terminal domain"/>
    <property type="match status" value="1"/>
</dbReference>
<dbReference type="NCBIfam" id="TIGR01646">
    <property type="entry name" value="vgr_GE"/>
    <property type="match status" value="1"/>
</dbReference>
<evidence type="ECO:0000259" key="6">
    <source>
        <dbReference type="Pfam" id="PF22178"/>
    </source>
</evidence>
<keyword evidence="8" id="KW-1185">Reference proteome</keyword>
<dbReference type="Proteomes" id="UP000028725">
    <property type="component" value="Unassembled WGS sequence"/>
</dbReference>
<protein>
    <submittedName>
        <fullName evidence="7">VgrG protein</fullName>
    </submittedName>
</protein>
<evidence type="ECO:0000256" key="4">
    <source>
        <dbReference type="SAM" id="MobiDB-lite"/>
    </source>
</evidence>
<dbReference type="PANTHER" id="PTHR32305:SF15">
    <property type="entry name" value="PROTEIN RHSA-RELATED"/>
    <property type="match status" value="1"/>
</dbReference>
<dbReference type="InterPro" id="IPR006533">
    <property type="entry name" value="T6SS_Vgr_RhsGE"/>
</dbReference>
<name>A0A085WSA8_9BACT</name>
<evidence type="ECO:0000256" key="2">
    <source>
        <dbReference type="ARBA" id="ARBA00005558"/>
    </source>
</evidence>
<gene>
    <name evidence="7" type="ORF">DB31_5613</name>
</gene>
<dbReference type="OrthoDB" id="5482463at2"/>
<dbReference type="Pfam" id="PF22178">
    <property type="entry name" value="Gp5_trimer_C"/>
    <property type="match status" value="2"/>
</dbReference>
<accession>A0A085WSA8</accession>
<dbReference type="Pfam" id="PF05954">
    <property type="entry name" value="Phage_GPD"/>
    <property type="match status" value="1"/>
</dbReference>
<comment type="subcellular location">
    <subcellularLocation>
        <location evidence="1">Secreted</location>
    </subcellularLocation>
</comment>
<evidence type="ECO:0000313" key="7">
    <source>
        <dbReference type="EMBL" id="KFE70571.1"/>
    </source>
</evidence>
<dbReference type="SUPFAM" id="SSF69279">
    <property type="entry name" value="Phage tail proteins"/>
    <property type="match status" value="2"/>
</dbReference>
<dbReference type="PATRIC" id="fig|394096.3.peg.2091"/>
<dbReference type="Gene3D" id="3.55.50.10">
    <property type="entry name" value="Baseplate protein-like domains"/>
    <property type="match status" value="1"/>
</dbReference>
<dbReference type="AlphaFoldDB" id="A0A085WSA8"/>
<evidence type="ECO:0000256" key="3">
    <source>
        <dbReference type="ARBA" id="ARBA00022525"/>
    </source>
</evidence>
<proteinExistence type="inferred from homology"/>
<dbReference type="InterPro" id="IPR017847">
    <property type="entry name" value="T6SS_RhsGE_Vgr_subset"/>
</dbReference>
<feature type="compositionally biased region" description="Polar residues" evidence="4">
    <location>
        <begin position="476"/>
        <end position="491"/>
    </location>
</feature>
<dbReference type="SUPFAM" id="SSF69349">
    <property type="entry name" value="Phage fibre proteins"/>
    <property type="match status" value="2"/>
</dbReference>
<feature type="domain" description="Gp5/Type VI secretion system Vgr protein OB-fold" evidence="5">
    <location>
        <begin position="394"/>
        <end position="462"/>
    </location>
</feature>
<dbReference type="InterPro" id="IPR054030">
    <property type="entry name" value="Gp5_Vgr_C"/>
</dbReference>
<evidence type="ECO:0000256" key="1">
    <source>
        <dbReference type="ARBA" id="ARBA00004613"/>
    </source>
</evidence>
<dbReference type="Pfam" id="PF04717">
    <property type="entry name" value="Phage_base_V"/>
    <property type="match status" value="1"/>
</dbReference>
<evidence type="ECO:0000313" key="8">
    <source>
        <dbReference type="Proteomes" id="UP000028725"/>
    </source>
</evidence>
<dbReference type="InterPro" id="IPR050708">
    <property type="entry name" value="T6SS_VgrG/RHS"/>
</dbReference>
<dbReference type="STRING" id="394096.DB31_5613"/>
<dbReference type="NCBIfam" id="TIGR03361">
    <property type="entry name" value="VI_Rhs_Vgr"/>
    <property type="match status" value="1"/>
</dbReference>
<feature type="domain" description="Gp5/Type VI secretion system Vgr C-terminal trimerisation" evidence="6">
    <location>
        <begin position="637"/>
        <end position="691"/>
    </location>
</feature>
<evidence type="ECO:0000259" key="5">
    <source>
        <dbReference type="Pfam" id="PF04717"/>
    </source>
</evidence>
<feature type="compositionally biased region" description="Polar residues" evidence="4">
    <location>
        <begin position="543"/>
        <end position="561"/>
    </location>
</feature>
<dbReference type="EMBL" id="JMCB01000003">
    <property type="protein sequence ID" value="KFE70571.1"/>
    <property type="molecule type" value="Genomic_DNA"/>
</dbReference>